<proteinExistence type="predicted"/>
<feature type="region of interest" description="Disordered" evidence="1">
    <location>
        <begin position="54"/>
        <end position="87"/>
    </location>
</feature>
<name>A0A136JHR4_9PEZI</name>
<reference evidence="3" key="1">
    <citation type="submission" date="2016-02" db="EMBL/GenBank/DDBJ databases">
        <title>Draft genome sequence of Microdochium bolleyi, a fungal endophyte of beachgrass.</title>
        <authorList>
            <consortium name="DOE Joint Genome Institute"/>
            <person name="David A.S."/>
            <person name="May G."/>
            <person name="Haridas S."/>
            <person name="Lim J."/>
            <person name="Wang M."/>
            <person name="Labutti K."/>
            <person name="Lipzen A."/>
            <person name="Barry K."/>
            <person name="Grigoriev I.V."/>
        </authorList>
    </citation>
    <scope>NUCLEOTIDE SEQUENCE [LARGE SCALE GENOMIC DNA]</scope>
    <source>
        <strain evidence="3">J235TASD1</strain>
    </source>
</reference>
<evidence type="ECO:0000313" key="3">
    <source>
        <dbReference type="Proteomes" id="UP000070501"/>
    </source>
</evidence>
<keyword evidence="3" id="KW-1185">Reference proteome</keyword>
<dbReference type="InParanoid" id="A0A136JHR4"/>
<dbReference type="AlphaFoldDB" id="A0A136JHR4"/>
<dbReference type="Proteomes" id="UP000070501">
    <property type="component" value="Unassembled WGS sequence"/>
</dbReference>
<sequence>MSTAVQAGAVACLVMAPSQSSDHRAWASQAATCKIVVAEFTALHDSRKLHDSIMQGPQPGDGVDSNHWLGHRCDGDEGSSSNDDWESPGVLRPESALIQAQPKNRAVGTEYQNAKALLGVIMMYLWVPLALSRAWHGLLAHGALNAVIRRVFLFDRWLSGPLASLASWRFWMLGLPVQQLIHGYHNAWLHSNGGDRRRIATSACRVGQFWQSRPLPPRTVRAIKHMLVNGRSLSAEILYVIVPMIGGIQIAATVDRRRGEARP</sequence>
<evidence type="ECO:0000313" key="2">
    <source>
        <dbReference type="EMBL" id="KXJ96683.1"/>
    </source>
</evidence>
<accession>A0A136JHR4</accession>
<gene>
    <name evidence="2" type="ORF">Micbo1qcDRAFT_170471</name>
</gene>
<protein>
    <submittedName>
        <fullName evidence="2">Uncharacterized protein</fullName>
    </submittedName>
</protein>
<evidence type="ECO:0000256" key="1">
    <source>
        <dbReference type="SAM" id="MobiDB-lite"/>
    </source>
</evidence>
<dbReference type="EMBL" id="KQ964245">
    <property type="protein sequence ID" value="KXJ96683.1"/>
    <property type="molecule type" value="Genomic_DNA"/>
</dbReference>
<organism evidence="2 3">
    <name type="scientific">Microdochium bolleyi</name>
    <dbReference type="NCBI Taxonomy" id="196109"/>
    <lineage>
        <taxon>Eukaryota</taxon>
        <taxon>Fungi</taxon>
        <taxon>Dikarya</taxon>
        <taxon>Ascomycota</taxon>
        <taxon>Pezizomycotina</taxon>
        <taxon>Sordariomycetes</taxon>
        <taxon>Xylariomycetidae</taxon>
        <taxon>Xylariales</taxon>
        <taxon>Microdochiaceae</taxon>
        <taxon>Microdochium</taxon>
    </lineage>
</organism>